<evidence type="ECO:0000259" key="1">
    <source>
        <dbReference type="PROSITE" id="PS50181"/>
    </source>
</evidence>
<sequence>MNSKVSTILPPEILLIVLEHVPLKDVANFAAVCHTFRRVADSYLNTSDALSLYPWLTVPTNSTLLSLVRYITDPELPRQRKRLKAAELLADQLRQDMRSDTNIHGHDVTRVGDYEVHKFEDESFKLPLLVDGFLHIYWPGEVCKTKDGSWVVQIHIKKVQWDGLIPASTLNLNTNNKRVIRGESILIHTRTATQIPCGTIFCYETLMQCSTESEHIVFFVTDLGGPEDRVNELFYGDFQTRKIVKLCQTKSHAIHCPSRRGGRRFLLRNRHIWMLACDPGGELRVSQLDLFKTESWIFTEGRIGMGYPFSP</sequence>
<dbReference type="InterPro" id="IPR001810">
    <property type="entry name" value="F-box_dom"/>
</dbReference>
<dbReference type="EMBL" id="CP017554">
    <property type="protein sequence ID" value="AOW01516.1"/>
    <property type="molecule type" value="Genomic_DNA"/>
</dbReference>
<dbReference type="Proteomes" id="UP000182444">
    <property type="component" value="Chromosome 1B"/>
</dbReference>
<dbReference type="InterPro" id="IPR036047">
    <property type="entry name" value="F-box-like_dom_sf"/>
</dbReference>
<dbReference type="Gene3D" id="1.20.1280.50">
    <property type="match status" value="1"/>
</dbReference>
<dbReference type="RefSeq" id="XP_068138167.1">
    <property type="nucleotide sequence ID" value="XM_068282066.1"/>
</dbReference>
<dbReference type="GeneID" id="94582716"/>
<dbReference type="PROSITE" id="PS50181">
    <property type="entry name" value="FBOX"/>
    <property type="match status" value="1"/>
</dbReference>
<name>A0A1D8N7A2_YARLL</name>
<dbReference type="CDD" id="cd09917">
    <property type="entry name" value="F-box_SF"/>
    <property type="match status" value="1"/>
</dbReference>
<feature type="domain" description="F-box" evidence="1">
    <location>
        <begin position="3"/>
        <end position="56"/>
    </location>
</feature>
<dbReference type="SUPFAM" id="SSF81383">
    <property type="entry name" value="F-box domain"/>
    <property type="match status" value="1"/>
</dbReference>
<proteinExistence type="predicted"/>
<protein>
    <recommendedName>
        <fullName evidence="1">F-box domain-containing protein</fullName>
    </recommendedName>
</protein>
<evidence type="ECO:0000313" key="2">
    <source>
        <dbReference type="EMBL" id="AOW01516.1"/>
    </source>
</evidence>
<reference evidence="2 3" key="1">
    <citation type="journal article" date="2016" name="PLoS ONE">
        <title>Sequence Assembly of Yarrowia lipolytica Strain W29/CLIB89 Shows Transposable Element Diversity.</title>
        <authorList>
            <person name="Magnan C."/>
            <person name="Yu J."/>
            <person name="Chang I."/>
            <person name="Jahn E."/>
            <person name="Kanomata Y."/>
            <person name="Wu J."/>
            <person name="Zeller M."/>
            <person name="Oakes M."/>
            <person name="Baldi P."/>
            <person name="Sandmeyer S."/>
        </authorList>
    </citation>
    <scope>NUCLEOTIDE SEQUENCE [LARGE SCALE GENOMIC DNA]</scope>
    <source>
        <strain evidence="3">CLIB89(W29)</strain>
    </source>
</reference>
<dbReference type="SMART" id="SM00256">
    <property type="entry name" value="FBOX"/>
    <property type="match status" value="1"/>
</dbReference>
<dbReference type="VEuPathDB" id="FungiDB:YALI1_B14308g"/>
<accession>A0A1D8N7A2</accession>
<gene>
    <name evidence="2" type="ORF">YALI1_B14308g</name>
</gene>
<evidence type="ECO:0000313" key="3">
    <source>
        <dbReference type="Proteomes" id="UP000182444"/>
    </source>
</evidence>
<dbReference type="Pfam" id="PF00646">
    <property type="entry name" value="F-box"/>
    <property type="match status" value="1"/>
</dbReference>
<organism evidence="2 3">
    <name type="scientific">Yarrowia lipolytica</name>
    <name type="common">Candida lipolytica</name>
    <dbReference type="NCBI Taxonomy" id="4952"/>
    <lineage>
        <taxon>Eukaryota</taxon>
        <taxon>Fungi</taxon>
        <taxon>Dikarya</taxon>
        <taxon>Ascomycota</taxon>
        <taxon>Saccharomycotina</taxon>
        <taxon>Dipodascomycetes</taxon>
        <taxon>Dipodascales</taxon>
        <taxon>Dipodascales incertae sedis</taxon>
        <taxon>Yarrowia</taxon>
    </lineage>
</organism>
<dbReference type="AlphaFoldDB" id="A0A1D8N7A2"/>